<feature type="compositionally biased region" description="Basic and acidic residues" evidence="1">
    <location>
        <begin position="500"/>
        <end position="520"/>
    </location>
</feature>
<feature type="region of interest" description="Disordered" evidence="1">
    <location>
        <begin position="416"/>
        <end position="456"/>
    </location>
</feature>
<sequence>MINCAIKNEDYYKFLETGIFCDYIDEQNCVVISYVSGIVVPKHSAELVDSKSSRVNLLVTGDIYGLYELNASESGYLVSVYTLSIGGSKLRTDLNIQLPSEFYGDTFIVDELEGSKFSHPLAITEVVSQHVLFHIVRFEHAKSKLIVMSLSAKEEHRERERIQPQGLEMNINQEYARKFEERKRKEDLARAADRGLLDEDSEQTEEDEAEDVNPEVDLQILDVIQRIRKKDPSIYDPNAKFFDSKEENQLEQDQRIKSNKQEQKKDKMTIGQYFRSSEYLGKKKEELDQEEQEESNEKENDDIDSNIIQNPKTYNEEQEEIRMKFIDAAKQTKTESMGIEGGNVDTFDLIFSKKEKTDDDLKNEEETYKKFLHNTEKQMKKKQKIKFSPTDIMKEPITEGDKLLFQYTLGRKWVNKKNARSNKQQDYASNIEQGQSEYNEEEESEQDDLSIDEEDLDLQDAFELKHNFRFEDPNATVIPSFPRGSQEGSLRRHESKRRRERESKRNRESEIQKQHNEENKRLRALIRDETQRKLREISKLAGVGLDKNKLNSKAKAILDDDDEFDEEKFDKMMSDMFNDEYYDEQEDNEEDENEIQAISREALEEEELLDINIGDKQNEVQKNGEEPIMMNKKTQVKQWEKLIN</sequence>
<dbReference type="GO" id="GO:0005730">
    <property type="term" value="C:nucleolus"/>
    <property type="evidence" value="ECO:0007669"/>
    <property type="project" value="TreeGrafter"/>
</dbReference>
<evidence type="ECO:0000313" key="3">
    <source>
        <dbReference type="Proteomes" id="UP000324800"/>
    </source>
</evidence>
<feature type="compositionally biased region" description="Polar residues" evidence="1">
    <location>
        <begin position="421"/>
        <end position="431"/>
    </location>
</feature>
<feature type="compositionally biased region" description="Acidic residues" evidence="1">
    <location>
        <begin position="287"/>
        <end position="304"/>
    </location>
</feature>
<feature type="region of interest" description="Disordered" evidence="1">
    <location>
        <begin position="606"/>
        <end position="628"/>
    </location>
</feature>
<feature type="compositionally biased region" description="Acidic residues" evidence="1">
    <location>
        <begin position="198"/>
        <end position="214"/>
    </location>
</feature>
<name>A0A5J4W9V9_9EUKA</name>
<feature type="region of interest" description="Disordered" evidence="1">
    <location>
        <begin position="190"/>
        <end position="214"/>
    </location>
</feature>
<protein>
    <submittedName>
        <fullName evidence="2">Putative krr family protein</fullName>
    </submittedName>
</protein>
<feature type="region of interest" description="Disordered" evidence="1">
    <location>
        <begin position="234"/>
        <end position="316"/>
    </location>
</feature>
<evidence type="ECO:0000256" key="1">
    <source>
        <dbReference type="SAM" id="MobiDB-lite"/>
    </source>
</evidence>
<dbReference type="GO" id="GO:0030686">
    <property type="term" value="C:90S preribosome"/>
    <property type="evidence" value="ECO:0007669"/>
    <property type="project" value="TreeGrafter"/>
</dbReference>
<dbReference type="Pfam" id="PF05178">
    <property type="entry name" value="Kri1"/>
    <property type="match status" value="1"/>
</dbReference>
<feature type="region of interest" description="Disordered" evidence="1">
    <location>
        <begin position="473"/>
        <end position="520"/>
    </location>
</feature>
<dbReference type="PANTHER" id="PTHR14490:SF5">
    <property type="entry name" value="PROTEIN KRI1 HOMOLOG"/>
    <property type="match status" value="1"/>
</dbReference>
<dbReference type="GO" id="GO:0000447">
    <property type="term" value="P:endonucleolytic cleavage in ITS1 to separate SSU-rRNA from 5.8S rRNA and LSU-rRNA from tricistronic rRNA transcript (SSU-rRNA, 5.8S rRNA, LSU-rRNA)"/>
    <property type="evidence" value="ECO:0007669"/>
    <property type="project" value="TreeGrafter"/>
</dbReference>
<dbReference type="PANTHER" id="PTHR14490">
    <property type="entry name" value="ZINC FINGER, ZZ TYPE"/>
    <property type="match status" value="1"/>
</dbReference>
<dbReference type="Proteomes" id="UP000324800">
    <property type="component" value="Unassembled WGS sequence"/>
</dbReference>
<proteinExistence type="predicted"/>
<feature type="compositionally biased region" description="Acidic residues" evidence="1">
    <location>
        <begin position="438"/>
        <end position="456"/>
    </location>
</feature>
<dbReference type="AlphaFoldDB" id="A0A5J4W9V9"/>
<dbReference type="OrthoDB" id="10252032at2759"/>
<organism evidence="2 3">
    <name type="scientific">Streblomastix strix</name>
    <dbReference type="NCBI Taxonomy" id="222440"/>
    <lineage>
        <taxon>Eukaryota</taxon>
        <taxon>Metamonada</taxon>
        <taxon>Preaxostyla</taxon>
        <taxon>Oxymonadida</taxon>
        <taxon>Streblomastigidae</taxon>
        <taxon>Streblomastix</taxon>
    </lineage>
</organism>
<feature type="compositionally biased region" description="Basic and acidic residues" evidence="1">
    <location>
        <begin position="242"/>
        <end position="268"/>
    </location>
</feature>
<feature type="compositionally biased region" description="Basic and acidic residues" evidence="1">
    <location>
        <begin position="616"/>
        <end position="625"/>
    </location>
</feature>
<accession>A0A5J4W9V9</accession>
<gene>
    <name evidence="2" type="ORF">EZS28_012874</name>
</gene>
<comment type="caution">
    <text evidence="2">The sequence shown here is derived from an EMBL/GenBank/DDBJ whole genome shotgun (WGS) entry which is preliminary data.</text>
</comment>
<evidence type="ECO:0000313" key="2">
    <source>
        <dbReference type="EMBL" id="KAA6391600.1"/>
    </source>
</evidence>
<dbReference type="EMBL" id="SNRW01002827">
    <property type="protein sequence ID" value="KAA6391600.1"/>
    <property type="molecule type" value="Genomic_DNA"/>
</dbReference>
<reference evidence="2 3" key="1">
    <citation type="submission" date="2019-03" db="EMBL/GenBank/DDBJ databases">
        <title>Single cell metagenomics reveals metabolic interactions within the superorganism composed of flagellate Streblomastix strix and complex community of Bacteroidetes bacteria on its surface.</title>
        <authorList>
            <person name="Treitli S.C."/>
            <person name="Kolisko M."/>
            <person name="Husnik F."/>
            <person name="Keeling P."/>
            <person name="Hampl V."/>
        </authorList>
    </citation>
    <scope>NUCLEOTIDE SEQUENCE [LARGE SCALE GENOMIC DNA]</scope>
    <source>
        <strain evidence="2">ST1C</strain>
    </source>
</reference>
<dbReference type="InterPro" id="IPR018034">
    <property type="entry name" value="Kri1"/>
</dbReference>